<dbReference type="Gene3D" id="2.60.40.2310">
    <property type="match status" value="1"/>
</dbReference>
<feature type="domain" description="Peptidase S8/S53" evidence="8">
    <location>
        <begin position="191"/>
        <end position="642"/>
    </location>
</feature>
<evidence type="ECO:0000313" key="11">
    <source>
        <dbReference type="EMBL" id="KAE8673752.1"/>
    </source>
</evidence>
<dbReference type="InterPro" id="IPR036852">
    <property type="entry name" value="Peptidase_S8/S53_dom_sf"/>
</dbReference>
<dbReference type="InterPro" id="IPR034197">
    <property type="entry name" value="Peptidases_S8_3"/>
</dbReference>
<dbReference type="CDD" id="cd04852">
    <property type="entry name" value="Peptidases_S8_3"/>
    <property type="match status" value="1"/>
</dbReference>
<dbReference type="Gene3D" id="3.40.50.200">
    <property type="entry name" value="Peptidase S8/S53 domain"/>
    <property type="match status" value="1"/>
</dbReference>
<gene>
    <name evidence="11" type="ORF">F3Y22_tig00111772pilonHSYRG00017</name>
</gene>
<feature type="active site" description="Charge relay system" evidence="6 7">
    <location>
        <position position="591"/>
    </location>
</feature>
<dbReference type="AlphaFoldDB" id="A0A6A2XEG0"/>
<dbReference type="Pfam" id="PF05922">
    <property type="entry name" value="Inhibitor_I9"/>
    <property type="match status" value="1"/>
</dbReference>
<comment type="caution">
    <text evidence="11">The sequence shown here is derived from an EMBL/GenBank/DDBJ whole genome shotgun (WGS) entry which is preliminary data.</text>
</comment>
<evidence type="ECO:0000256" key="2">
    <source>
        <dbReference type="ARBA" id="ARBA00022670"/>
    </source>
</evidence>
<dbReference type="Gene3D" id="3.30.70.80">
    <property type="entry name" value="Peptidase S8 propeptide/proteinase inhibitor I9"/>
    <property type="match status" value="1"/>
</dbReference>
<evidence type="ECO:0000259" key="9">
    <source>
        <dbReference type="Pfam" id="PF05922"/>
    </source>
</evidence>
<dbReference type="PROSITE" id="PS51892">
    <property type="entry name" value="SUBTILASE"/>
    <property type="match status" value="1"/>
</dbReference>
<dbReference type="Pfam" id="PF00082">
    <property type="entry name" value="Peptidase_S8"/>
    <property type="match status" value="1"/>
</dbReference>
<dbReference type="Pfam" id="PF17766">
    <property type="entry name" value="fn3_6"/>
    <property type="match status" value="1"/>
</dbReference>
<sequence length="799" mass="85790">MTYFKQFASRMFSSLDVKTASRDNHDFNPVATAGDLVPYQKAMMNNQEEVLVDGKGHFHLGKSDGGFSVLSQRAGGNSMPLEEICRKNEGFSKVYIVYMGDLPKGDVSISSLHIGMLQDVVPSDASDVLVYSYGRSFNGFAAKLTVDEANKMRDKEGVVSVFLSQKKQLHTTRSWEFMGFNKKMKRSIIESDIIVGMLDTGIWPESESFNDTGYGSIPEKWEGSCQNLANFTCNNKIIGARYYLTDGEAGPGDFLSPRDAEGHGTHTSSTAAGRLVSQASLYGIARGTARGGVPSARIAVYKICWYDGCSDEGILAAFDDAIADGVDIISLSVGSALPMDYFEDSIAIGAFHAMKNGILTSNSAGNGGPRPASVTNLSPWSLSVAASTIDRKFVAKVKLGNGQIYEGATINIFDLKGKMYPFIYGGDAPNATIGPSATYFSRYCFPGSLNSTLVKGKIVFCEYFTDYEGVMEAGAAGAVFQDLGYKDYQFSYPLPLSTVNMNDGRMILNYLNTTENPTATILRTSQDNNQFAPFVVTFSSRGPNPVTADILKPDLTAPGVDILAAWSEAASVSEAEGDTQTTKYNIISGTSMSCPHATGAAAYVKSFHPTWSPAAIRSALMTTAMPMTSKNNVEAEFAYGAGHINPLQATDPGLVYDAGEIDYVKFLCGQGYTVKNIQLITGNSSSCSDDTNGMVWDLNYPSFALSSTPGTSITRIFHRTVTNVGPAVSTYNAVVNAPPGLVIQVQPSVLSFEYVGQTQNFVVTVAAELGNSIISGSLIWDDGVHKVKSPIVAYGSILQ</sequence>
<dbReference type="EMBL" id="VEPZ02001422">
    <property type="protein sequence ID" value="KAE8673752.1"/>
    <property type="molecule type" value="Genomic_DNA"/>
</dbReference>
<keyword evidence="12" id="KW-1185">Reference proteome</keyword>
<dbReference type="InterPro" id="IPR023828">
    <property type="entry name" value="Peptidase_S8_Ser-AS"/>
</dbReference>
<reference evidence="11" key="1">
    <citation type="submission" date="2019-09" db="EMBL/GenBank/DDBJ databases">
        <title>Draft genome information of white flower Hibiscus syriacus.</title>
        <authorList>
            <person name="Kim Y.-M."/>
        </authorList>
    </citation>
    <scope>NUCLEOTIDE SEQUENCE [LARGE SCALE GENOMIC DNA]</scope>
    <source>
        <strain evidence="11">YM2019G1</strain>
    </source>
</reference>
<dbReference type="InterPro" id="IPR000209">
    <property type="entry name" value="Peptidase_S8/S53_dom"/>
</dbReference>
<dbReference type="InterPro" id="IPR041469">
    <property type="entry name" value="Subtilisin-like_FN3"/>
</dbReference>
<organism evidence="11 12">
    <name type="scientific">Hibiscus syriacus</name>
    <name type="common">Rose of Sharon</name>
    <dbReference type="NCBI Taxonomy" id="106335"/>
    <lineage>
        <taxon>Eukaryota</taxon>
        <taxon>Viridiplantae</taxon>
        <taxon>Streptophyta</taxon>
        <taxon>Embryophyta</taxon>
        <taxon>Tracheophyta</taxon>
        <taxon>Spermatophyta</taxon>
        <taxon>Magnoliopsida</taxon>
        <taxon>eudicotyledons</taxon>
        <taxon>Gunneridae</taxon>
        <taxon>Pentapetalae</taxon>
        <taxon>rosids</taxon>
        <taxon>malvids</taxon>
        <taxon>Malvales</taxon>
        <taxon>Malvaceae</taxon>
        <taxon>Malvoideae</taxon>
        <taxon>Hibiscus</taxon>
    </lineage>
</organism>
<evidence type="ECO:0000256" key="7">
    <source>
        <dbReference type="PROSITE-ProRule" id="PRU01240"/>
    </source>
</evidence>
<feature type="domain" description="Inhibitor I9" evidence="9">
    <location>
        <begin position="94"/>
        <end position="170"/>
    </location>
</feature>
<dbReference type="InterPro" id="IPR045051">
    <property type="entry name" value="SBT"/>
</dbReference>
<evidence type="ECO:0000256" key="1">
    <source>
        <dbReference type="ARBA" id="ARBA00011073"/>
    </source>
</evidence>
<keyword evidence="5 7" id="KW-0720">Serine protease</keyword>
<evidence type="ECO:0000256" key="3">
    <source>
        <dbReference type="ARBA" id="ARBA00022729"/>
    </source>
</evidence>
<dbReference type="PANTHER" id="PTHR10795">
    <property type="entry name" value="PROPROTEIN CONVERTASE SUBTILISIN/KEXIN"/>
    <property type="match status" value="1"/>
</dbReference>
<protein>
    <submittedName>
        <fullName evidence="11">Cucumisin</fullName>
    </submittedName>
</protein>
<dbReference type="PROSITE" id="PS00138">
    <property type="entry name" value="SUBTILASE_SER"/>
    <property type="match status" value="1"/>
</dbReference>
<evidence type="ECO:0000259" key="8">
    <source>
        <dbReference type="Pfam" id="PF00082"/>
    </source>
</evidence>
<keyword evidence="2 7" id="KW-0645">Protease</keyword>
<keyword evidence="3" id="KW-0732">Signal</keyword>
<dbReference type="Proteomes" id="UP000436088">
    <property type="component" value="Unassembled WGS sequence"/>
</dbReference>
<name>A0A6A2XEG0_HIBSY</name>
<dbReference type="GO" id="GO:0004252">
    <property type="term" value="F:serine-type endopeptidase activity"/>
    <property type="evidence" value="ECO:0007669"/>
    <property type="project" value="UniProtKB-UniRule"/>
</dbReference>
<feature type="active site" description="Charge relay system" evidence="6 7">
    <location>
        <position position="199"/>
    </location>
</feature>
<evidence type="ECO:0000256" key="6">
    <source>
        <dbReference type="PIRSR" id="PIRSR615500-1"/>
    </source>
</evidence>
<evidence type="ECO:0000256" key="5">
    <source>
        <dbReference type="ARBA" id="ARBA00022825"/>
    </source>
</evidence>
<feature type="active site" description="Charge relay system" evidence="6 7">
    <location>
        <position position="263"/>
    </location>
</feature>
<feature type="domain" description="Subtilisin-like protease fibronectin type-III" evidence="10">
    <location>
        <begin position="697"/>
        <end position="792"/>
    </location>
</feature>
<dbReference type="InterPro" id="IPR010259">
    <property type="entry name" value="S8pro/Inhibitor_I9"/>
</dbReference>
<evidence type="ECO:0000256" key="4">
    <source>
        <dbReference type="ARBA" id="ARBA00022801"/>
    </source>
</evidence>
<keyword evidence="4 7" id="KW-0378">Hydrolase</keyword>
<evidence type="ECO:0000259" key="10">
    <source>
        <dbReference type="Pfam" id="PF17766"/>
    </source>
</evidence>
<dbReference type="InterPro" id="IPR015500">
    <property type="entry name" value="Peptidase_S8_subtilisin-rel"/>
</dbReference>
<accession>A0A6A2XEG0</accession>
<dbReference type="FunFam" id="3.40.50.200:FF:000006">
    <property type="entry name" value="Subtilisin-like protease SBT1.5"/>
    <property type="match status" value="1"/>
</dbReference>
<comment type="similarity">
    <text evidence="1 7">Belongs to the peptidase S8 family.</text>
</comment>
<dbReference type="Gene3D" id="3.50.30.30">
    <property type="match status" value="1"/>
</dbReference>
<proteinExistence type="inferred from homology"/>
<evidence type="ECO:0000313" key="12">
    <source>
        <dbReference type="Proteomes" id="UP000436088"/>
    </source>
</evidence>
<dbReference type="InterPro" id="IPR037045">
    <property type="entry name" value="S8pro/Inhibitor_I9_sf"/>
</dbReference>
<dbReference type="PRINTS" id="PR00723">
    <property type="entry name" value="SUBTILISIN"/>
</dbReference>
<dbReference type="CDD" id="cd02120">
    <property type="entry name" value="PA_subtilisin_like"/>
    <property type="match status" value="1"/>
</dbReference>
<dbReference type="SUPFAM" id="SSF52743">
    <property type="entry name" value="Subtilisin-like"/>
    <property type="match status" value="1"/>
</dbReference>
<dbReference type="GO" id="GO:0006508">
    <property type="term" value="P:proteolysis"/>
    <property type="evidence" value="ECO:0007669"/>
    <property type="project" value="UniProtKB-KW"/>
</dbReference>